<feature type="region of interest" description="Disordered" evidence="1">
    <location>
        <begin position="1"/>
        <end position="59"/>
    </location>
</feature>
<accession>A0A3D4VB95</accession>
<dbReference type="EMBL" id="DPIY01000010">
    <property type="protein sequence ID" value="HCT58399.1"/>
    <property type="molecule type" value="Genomic_DNA"/>
</dbReference>
<keyword evidence="2" id="KW-0472">Membrane</keyword>
<feature type="transmembrane region" description="Helical" evidence="2">
    <location>
        <begin position="148"/>
        <end position="167"/>
    </location>
</feature>
<keyword evidence="2" id="KW-1133">Transmembrane helix</keyword>
<evidence type="ECO:0000256" key="2">
    <source>
        <dbReference type="SAM" id="Phobius"/>
    </source>
</evidence>
<sequence length="268" mass="27882">MSTTPKRRPSTLAASKFVASQKPLGATPDPRTLVRPEPAPMTGAGRSLANANTNANGNGSKSTWGQVHGRTQHGAQGTLLQGASAFSMPGNTAGRSVGGFAGKEAPKPTAAASSKTLPKTPAKAPVKPAARSKVLGTPSTARNRQDHIVVTSLVVAFVLLTLGFGSVRVSGDMSTDRSKTAITSTLSVVHEQQTAFRTLNQRFATWTELADRGMTLGPRQVVVKSNATASHWFMAVRDSSTGVVCSRTGELFDQGPDERQAACSGSAL</sequence>
<feature type="compositionally biased region" description="Low complexity" evidence="1">
    <location>
        <begin position="115"/>
        <end position="129"/>
    </location>
</feature>
<dbReference type="AlphaFoldDB" id="A0A3D4VB95"/>
<protein>
    <submittedName>
        <fullName evidence="3">Uncharacterized protein</fullName>
    </submittedName>
</protein>
<evidence type="ECO:0000313" key="4">
    <source>
        <dbReference type="Proteomes" id="UP000264071"/>
    </source>
</evidence>
<evidence type="ECO:0000313" key="3">
    <source>
        <dbReference type="EMBL" id="HCT58399.1"/>
    </source>
</evidence>
<comment type="caution">
    <text evidence="3">The sequence shown here is derived from an EMBL/GenBank/DDBJ whole genome shotgun (WGS) entry which is preliminary data.</text>
</comment>
<feature type="compositionally biased region" description="Low complexity" evidence="1">
    <location>
        <begin position="49"/>
        <end position="59"/>
    </location>
</feature>
<evidence type="ECO:0000256" key="1">
    <source>
        <dbReference type="SAM" id="MobiDB-lite"/>
    </source>
</evidence>
<keyword evidence="2" id="KW-0812">Transmembrane</keyword>
<gene>
    <name evidence="3" type="ORF">DGD08_14440</name>
</gene>
<reference evidence="3 4" key="1">
    <citation type="journal article" date="2018" name="Nat. Biotechnol.">
        <title>A standardized bacterial taxonomy based on genome phylogeny substantially revises the tree of life.</title>
        <authorList>
            <person name="Parks D.H."/>
            <person name="Chuvochina M."/>
            <person name="Waite D.W."/>
            <person name="Rinke C."/>
            <person name="Skarshewski A."/>
            <person name="Chaumeil P.A."/>
            <person name="Hugenholtz P."/>
        </authorList>
    </citation>
    <scope>NUCLEOTIDE SEQUENCE [LARGE SCALE GENOMIC DNA]</scope>
    <source>
        <strain evidence="3">UBA8844</strain>
    </source>
</reference>
<name>A0A3D4VB95_9BACT</name>
<organism evidence="3 4">
    <name type="scientific">Gemmatimonas aurantiaca</name>
    <dbReference type="NCBI Taxonomy" id="173480"/>
    <lineage>
        <taxon>Bacteria</taxon>
        <taxon>Pseudomonadati</taxon>
        <taxon>Gemmatimonadota</taxon>
        <taxon>Gemmatimonadia</taxon>
        <taxon>Gemmatimonadales</taxon>
        <taxon>Gemmatimonadaceae</taxon>
        <taxon>Gemmatimonas</taxon>
    </lineage>
</organism>
<feature type="region of interest" description="Disordered" evidence="1">
    <location>
        <begin position="100"/>
        <end position="142"/>
    </location>
</feature>
<proteinExistence type="predicted"/>
<dbReference type="Proteomes" id="UP000264071">
    <property type="component" value="Unassembled WGS sequence"/>
</dbReference>